<feature type="compositionally biased region" description="Polar residues" evidence="1">
    <location>
        <begin position="1"/>
        <end position="24"/>
    </location>
</feature>
<feature type="compositionally biased region" description="Polar residues" evidence="1">
    <location>
        <begin position="64"/>
        <end position="79"/>
    </location>
</feature>
<dbReference type="PATRIC" id="fig|1348334.3.peg.5367"/>
<keyword evidence="3" id="KW-1185">Reference proteome</keyword>
<comment type="caution">
    <text evidence="2">The sequence shown here is derived from an EMBL/GenBank/DDBJ whole genome shotgun (WGS) entry which is preliminary data.</text>
</comment>
<evidence type="ECO:0000256" key="1">
    <source>
        <dbReference type="SAM" id="MobiDB-lite"/>
    </source>
</evidence>
<name>U7QBV2_9CYAN</name>
<gene>
    <name evidence="2" type="ORF">M595_5584</name>
</gene>
<protein>
    <submittedName>
        <fullName evidence="2">Uncharacterized protein</fullName>
    </submittedName>
</protein>
<dbReference type="OrthoDB" id="423098at2"/>
<dbReference type="Proteomes" id="UP000017127">
    <property type="component" value="Unassembled WGS sequence"/>
</dbReference>
<evidence type="ECO:0000313" key="2">
    <source>
        <dbReference type="EMBL" id="ERT04485.1"/>
    </source>
</evidence>
<feature type="compositionally biased region" description="Acidic residues" evidence="1">
    <location>
        <begin position="186"/>
        <end position="195"/>
    </location>
</feature>
<organism evidence="2 3">
    <name type="scientific">Lyngbya aestuarii BL J</name>
    <dbReference type="NCBI Taxonomy" id="1348334"/>
    <lineage>
        <taxon>Bacteria</taxon>
        <taxon>Bacillati</taxon>
        <taxon>Cyanobacteriota</taxon>
        <taxon>Cyanophyceae</taxon>
        <taxon>Oscillatoriophycideae</taxon>
        <taxon>Oscillatoriales</taxon>
        <taxon>Microcoleaceae</taxon>
        <taxon>Lyngbya</taxon>
    </lineage>
</organism>
<reference evidence="2 3" key="1">
    <citation type="journal article" date="2013" name="Front. Microbiol.">
        <title>Comparative genomic analyses of the cyanobacterium, Lyngbya aestuarii BL J, a powerful hydrogen producer.</title>
        <authorList>
            <person name="Kothari A."/>
            <person name="Vaughn M."/>
            <person name="Garcia-Pichel F."/>
        </authorList>
    </citation>
    <scope>NUCLEOTIDE SEQUENCE [LARGE SCALE GENOMIC DNA]</scope>
    <source>
        <strain evidence="2 3">BL J</strain>
    </source>
</reference>
<feature type="compositionally biased region" description="Polar residues" evidence="1">
    <location>
        <begin position="345"/>
        <end position="354"/>
    </location>
</feature>
<feature type="region of interest" description="Disordered" evidence="1">
    <location>
        <begin position="315"/>
        <end position="368"/>
    </location>
</feature>
<proteinExistence type="predicted"/>
<dbReference type="AlphaFoldDB" id="U7QBV2"/>
<accession>U7QBV2</accession>
<feature type="compositionally biased region" description="Polar residues" evidence="1">
    <location>
        <begin position="46"/>
        <end position="57"/>
    </location>
</feature>
<dbReference type="EMBL" id="AUZM01000095">
    <property type="protein sequence ID" value="ERT04485.1"/>
    <property type="molecule type" value="Genomic_DNA"/>
</dbReference>
<sequence length="368" mass="41024">MSPSPNRSSQMPNSSQSHPVQSSEPAVDMSEDLPMSAKPMSELPPSDQNAISENSSLDIAIEPQSETSVSNDDSSTNEDQILDGESRLWHPIPPPSEPRQYRAIGLVRGRYTASQDQFTQGILLTPDGTVIDAVLLGRVMSLVKKHIDLDQEHLWVVYPRTRQKQDNLHVQIMGVWEPETLKKDNEDNENEDDSPSTETTDQSPETPEAVPVEAETLTSEIDPNALSEIEHGYFSIRGEVVYQSQDEEKYIIVKIRQSSRADQDKPKFFKLKLDGLAGPKAVGHFWDLHVQLEQDNLVIQESHDIGLIPVKKGRKSFQGRGSYRGGGDRRDNFSRSSRPPVKPRTATSTSTRSGPVSKPIKPKPKTDN</sequence>
<feature type="region of interest" description="Disordered" evidence="1">
    <location>
        <begin position="179"/>
        <end position="210"/>
    </location>
</feature>
<evidence type="ECO:0000313" key="3">
    <source>
        <dbReference type="Proteomes" id="UP000017127"/>
    </source>
</evidence>
<feature type="region of interest" description="Disordered" evidence="1">
    <location>
        <begin position="1"/>
        <end position="96"/>
    </location>
</feature>